<name>A0A518GNZ3_9PLAN</name>
<dbReference type="KEGG" id="peh:Spb1_22460"/>
<dbReference type="RefSeq" id="WP_145299494.1">
    <property type="nucleotide sequence ID" value="NZ_CP036299.1"/>
</dbReference>
<dbReference type="Proteomes" id="UP000315349">
    <property type="component" value="Chromosome"/>
</dbReference>
<dbReference type="AlphaFoldDB" id="A0A518GNZ3"/>
<accession>A0A518GNZ3</accession>
<protein>
    <submittedName>
        <fullName evidence="1">Uncharacterized protein</fullName>
    </submittedName>
</protein>
<sequence>MNVNWYRNYYKGSSVSLKTLMAEHKEDEIVIMLESWQRYLPKKKNVTLRVLLNQLGNIRCEYLGEESPHFNDEGYLDFVCWPESETDRANKENGIHVAIGVRSET</sequence>
<gene>
    <name evidence="1" type="ORF">Spb1_22460</name>
</gene>
<reference evidence="1 2" key="1">
    <citation type="submission" date="2019-02" db="EMBL/GenBank/DDBJ databases">
        <title>Deep-cultivation of Planctomycetes and their phenomic and genomic characterization uncovers novel biology.</title>
        <authorList>
            <person name="Wiegand S."/>
            <person name="Jogler M."/>
            <person name="Boedeker C."/>
            <person name="Pinto D."/>
            <person name="Vollmers J."/>
            <person name="Rivas-Marin E."/>
            <person name="Kohn T."/>
            <person name="Peeters S.H."/>
            <person name="Heuer A."/>
            <person name="Rast P."/>
            <person name="Oberbeckmann S."/>
            <person name="Bunk B."/>
            <person name="Jeske O."/>
            <person name="Meyerdierks A."/>
            <person name="Storesund J.E."/>
            <person name="Kallscheuer N."/>
            <person name="Luecker S."/>
            <person name="Lage O.M."/>
            <person name="Pohl T."/>
            <person name="Merkel B.J."/>
            <person name="Hornburger P."/>
            <person name="Mueller R.-W."/>
            <person name="Bruemmer F."/>
            <person name="Labrenz M."/>
            <person name="Spormann A.M."/>
            <person name="Op den Camp H."/>
            <person name="Overmann J."/>
            <person name="Amann R."/>
            <person name="Jetten M.S.M."/>
            <person name="Mascher T."/>
            <person name="Medema M.H."/>
            <person name="Devos D.P."/>
            <person name="Kaster A.-K."/>
            <person name="Ovreas L."/>
            <person name="Rohde M."/>
            <person name="Galperin M.Y."/>
            <person name="Jogler C."/>
        </authorList>
    </citation>
    <scope>NUCLEOTIDE SEQUENCE [LARGE SCALE GENOMIC DNA]</scope>
    <source>
        <strain evidence="1 2">Spb1</strain>
    </source>
</reference>
<evidence type="ECO:0000313" key="2">
    <source>
        <dbReference type="Proteomes" id="UP000315349"/>
    </source>
</evidence>
<evidence type="ECO:0000313" key="1">
    <source>
        <dbReference type="EMBL" id="QDV30317.1"/>
    </source>
</evidence>
<dbReference type="EMBL" id="CP036299">
    <property type="protein sequence ID" value="QDV30317.1"/>
    <property type="molecule type" value="Genomic_DNA"/>
</dbReference>
<proteinExistence type="predicted"/>
<organism evidence="1 2">
    <name type="scientific">Planctopirus ephydatiae</name>
    <dbReference type="NCBI Taxonomy" id="2528019"/>
    <lineage>
        <taxon>Bacteria</taxon>
        <taxon>Pseudomonadati</taxon>
        <taxon>Planctomycetota</taxon>
        <taxon>Planctomycetia</taxon>
        <taxon>Planctomycetales</taxon>
        <taxon>Planctomycetaceae</taxon>
        <taxon>Planctopirus</taxon>
    </lineage>
</organism>
<keyword evidence="2" id="KW-1185">Reference proteome</keyword>